<dbReference type="EMBL" id="BAABHK010000006">
    <property type="protein sequence ID" value="GAA4628261.1"/>
    <property type="molecule type" value="Genomic_DNA"/>
</dbReference>
<dbReference type="Proteomes" id="UP001501442">
    <property type="component" value="Unassembled WGS sequence"/>
</dbReference>
<feature type="transmembrane region" description="Helical" evidence="6">
    <location>
        <begin position="143"/>
        <end position="164"/>
    </location>
</feature>
<sequence length="204" mass="21182">MPAHLPVFVVTTWLLAMLPGAGQALMLRQTLGGGRRAAWACIAGNATGLLIWATAAAAGLSAVLLANPAAYRAIRITGGVVLLALGVSTLRAARDSRTDEPPARRANRWGGYAAGLCTTLGNPKAGVFAVSVLPQFVTAKGPVFLSSVTLGAVWALVNTCWYLLFTWGVDQGRALVDRPAVQRRLRMLTGGVLLLLGVAVAVGV</sequence>
<gene>
    <name evidence="7" type="ORF">GCM10023196_043880</name>
</gene>
<evidence type="ECO:0000313" key="7">
    <source>
        <dbReference type="EMBL" id="GAA4628261.1"/>
    </source>
</evidence>
<evidence type="ECO:0000313" key="8">
    <source>
        <dbReference type="Proteomes" id="UP001501442"/>
    </source>
</evidence>
<reference evidence="8" key="1">
    <citation type="journal article" date="2019" name="Int. J. Syst. Evol. Microbiol.">
        <title>The Global Catalogue of Microorganisms (GCM) 10K type strain sequencing project: providing services to taxonomists for standard genome sequencing and annotation.</title>
        <authorList>
            <consortium name="The Broad Institute Genomics Platform"/>
            <consortium name="The Broad Institute Genome Sequencing Center for Infectious Disease"/>
            <person name="Wu L."/>
            <person name="Ma J."/>
        </authorList>
    </citation>
    <scope>NUCLEOTIDE SEQUENCE [LARGE SCALE GENOMIC DNA]</scope>
    <source>
        <strain evidence="8">JCM 17939</strain>
    </source>
</reference>
<evidence type="ECO:0000256" key="3">
    <source>
        <dbReference type="ARBA" id="ARBA00022692"/>
    </source>
</evidence>
<dbReference type="Pfam" id="PF01810">
    <property type="entry name" value="LysE"/>
    <property type="match status" value="1"/>
</dbReference>
<keyword evidence="8" id="KW-1185">Reference proteome</keyword>
<dbReference type="RefSeq" id="WP_345432798.1">
    <property type="nucleotide sequence ID" value="NZ_BAABHK010000006.1"/>
</dbReference>
<feature type="transmembrane region" description="Helical" evidence="6">
    <location>
        <begin position="73"/>
        <end position="93"/>
    </location>
</feature>
<dbReference type="InterPro" id="IPR001123">
    <property type="entry name" value="LeuE-type"/>
</dbReference>
<keyword evidence="4 6" id="KW-1133">Transmembrane helix</keyword>
<evidence type="ECO:0000256" key="1">
    <source>
        <dbReference type="ARBA" id="ARBA00004651"/>
    </source>
</evidence>
<keyword evidence="5 6" id="KW-0472">Membrane</keyword>
<dbReference type="PANTHER" id="PTHR30086:SF20">
    <property type="entry name" value="ARGININE EXPORTER PROTEIN ARGO-RELATED"/>
    <property type="match status" value="1"/>
</dbReference>
<comment type="caution">
    <text evidence="7">The sequence shown here is derived from an EMBL/GenBank/DDBJ whole genome shotgun (WGS) entry which is preliminary data.</text>
</comment>
<evidence type="ECO:0000256" key="2">
    <source>
        <dbReference type="ARBA" id="ARBA00022475"/>
    </source>
</evidence>
<keyword evidence="3 6" id="KW-0812">Transmembrane</keyword>
<evidence type="ECO:0000256" key="6">
    <source>
        <dbReference type="SAM" id="Phobius"/>
    </source>
</evidence>
<feature type="transmembrane region" description="Helical" evidence="6">
    <location>
        <begin position="185"/>
        <end position="203"/>
    </location>
</feature>
<dbReference type="PIRSF" id="PIRSF006324">
    <property type="entry name" value="LeuE"/>
    <property type="match status" value="1"/>
</dbReference>
<feature type="transmembrane region" description="Helical" evidence="6">
    <location>
        <begin position="48"/>
        <end position="66"/>
    </location>
</feature>
<organism evidence="7 8">
    <name type="scientific">Actinoallomurus vinaceus</name>
    <dbReference type="NCBI Taxonomy" id="1080074"/>
    <lineage>
        <taxon>Bacteria</taxon>
        <taxon>Bacillati</taxon>
        <taxon>Actinomycetota</taxon>
        <taxon>Actinomycetes</taxon>
        <taxon>Streptosporangiales</taxon>
        <taxon>Thermomonosporaceae</taxon>
        <taxon>Actinoallomurus</taxon>
    </lineage>
</organism>
<accession>A0ABP8UBC3</accession>
<evidence type="ECO:0000256" key="5">
    <source>
        <dbReference type="ARBA" id="ARBA00023136"/>
    </source>
</evidence>
<name>A0ABP8UBC3_9ACTN</name>
<comment type="subcellular location">
    <subcellularLocation>
        <location evidence="1">Cell membrane</location>
        <topology evidence="1">Multi-pass membrane protein</topology>
    </subcellularLocation>
</comment>
<protein>
    <submittedName>
        <fullName evidence="7">LysE family translocator</fullName>
    </submittedName>
</protein>
<proteinExistence type="predicted"/>
<keyword evidence="2" id="KW-1003">Cell membrane</keyword>
<dbReference type="PANTHER" id="PTHR30086">
    <property type="entry name" value="ARGININE EXPORTER PROTEIN ARGO"/>
    <property type="match status" value="1"/>
</dbReference>
<evidence type="ECO:0000256" key="4">
    <source>
        <dbReference type="ARBA" id="ARBA00022989"/>
    </source>
</evidence>